<dbReference type="SUPFAM" id="SSF52540">
    <property type="entry name" value="P-loop containing nucleoside triphosphate hydrolases"/>
    <property type="match status" value="1"/>
</dbReference>
<dbReference type="GO" id="GO:0016787">
    <property type="term" value="F:hydrolase activity"/>
    <property type="evidence" value="ECO:0007669"/>
    <property type="project" value="UniProtKB-KW"/>
</dbReference>
<dbReference type="OrthoDB" id="448448at2759"/>
<dbReference type="STRING" id="1344416.A0A139AAB8"/>
<proteinExistence type="predicted"/>
<keyword evidence="2" id="KW-0378">Hydrolase</keyword>
<sequence length="116" mass="13592">MLDVWWNPALEDQAIDRVHRIGHLKGVKVFRLTMANSVESRILALQRQKKALSRGVKRRGRRTNGEIVGRGARSTLRLRCRSRCFGTGTQMYRIYLFLFSHFRMTSTARDYSKETF</sequence>
<dbReference type="Proteomes" id="UP000070544">
    <property type="component" value="Unassembled WGS sequence"/>
</dbReference>
<dbReference type="PANTHER" id="PTHR45626">
    <property type="entry name" value="TRANSCRIPTION TERMINATION FACTOR 2-RELATED"/>
    <property type="match status" value="1"/>
</dbReference>
<dbReference type="PANTHER" id="PTHR45626:SF14">
    <property type="entry name" value="ATP-DEPENDENT DNA HELICASE (EUROFUNG)"/>
    <property type="match status" value="1"/>
</dbReference>
<keyword evidence="5" id="KW-1185">Reference proteome</keyword>
<dbReference type="GO" id="GO:0008094">
    <property type="term" value="F:ATP-dependent activity, acting on DNA"/>
    <property type="evidence" value="ECO:0007669"/>
    <property type="project" value="TreeGrafter"/>
</dbReference>
<accession>A0A139AAB8</accession>
<evidence type="ECO:0000313" key="5">
    <source>
        <dbReference type="Proteomes" id="UP000070544"/>
    </source>
</evidence>
<dbReference type="InterPro" id="IPR050628">
    <property type="entry name" value="SNF2_RAD54_helicase_TF"/>
</dbReference>
<organism evidence="4 5">
    <name type="scientific">Gonapodya prolifera (strain JEL478)</name>
    <name type="common">Monoblepharis prolifera</name>
    <dbReference type="NCBI Taxonomy" id="1344416"/>
    <lineage>
        <taxon>Eukaryota</taxon>
        <taxon>Fungi</taxon>
        <taxon>Fungi incertae sedis</taxon>
        <taxon>Chytridiomycota</taxon>
        <taxon>Chytridiomycota incertae sedis</taxon>
        <taxon>Monoblepharidomycetes</taxon>
        <taxon>Monoblepharidales</taxon>
        <taxon>Gonapodyaceae</taxon>
        <taxon>Gonapodya</taxon>
    </lineage>
</organism>
<evidence type="ECO:0000256" key="2">
    <source>
        <dbReference type="ARBA" id="ARBA00022801"/>
    </source>
</evidence>
<name>A0A139AAB8_GONPJ</name>
<dbReference type="InterPro" id="IPR027417">
    <property type="entry name" value="P-loop_NTPase"/>
</dbReference>
<dbReference type="GO" id="GO:0005634">
    <property type="term" value="C:nucleus"/>
    <property type="evidence" value="ECO:0007669"/>
    <property type="project" value="TreeGrafter"/>
</dbReference>
<dbReference type="AlphaFoldDB" id="A0A139AAB8"/>
<evidence type="ECO:0008006" key="6">
    <source>
        <dbReference type="Google" id="ProtNLM"/>
    </source>
</evidence>
<dbReference type="EMBL" id="KQ965776">
    <property type="protein sequence ID" value="KXS13648.1"/>
    <property type="molecule type" value="Genomic_DNA"/>
</dbReference>
<protein>
    <recommendedName>
        <fullName evidence="6">Helicase C-terminal domain-containing protein</fullName>
    </recommendedName>
</protein>
<evidence type="ECO:0000313" key="4">
    <source>
        <dbReference type="EMBL" id="KXS13648.1"/>
    </source>
</evidence>
<dbReference type="GO" id="GO:0006281">
    <property type="term" value="P:DNA repair"/>
    <property type="evidence" value="ECO:0007669"/>
    <property type="project" value="TreeGrafter"/>
</dbReference>
<dbReference type="Gene3D" id="3.40.50.300">
    <property type="entry name" value="P-loop containing nucleotide triphosphate hydrolases"/>
    <property type="match status" value="1"/>
</dbReference>
<keyword evidence="3" id="KW-0067">ATP-binding</keyword>
<keyword evidence="1" id="KW-0547">Nucleotide-binding</keyword>
<evidence type="ECO:0000256" key="3">
    <source>
        <dbReference type="ARBA" id="ARBA00022840"/>
    </source>
</evidence>
<dbReference type="GO" id="GO:0005524">
    <property type="term" value="F:ATP binding"/>
    <property type="evidence" value="ECO:0007669"/>
    <property type="project" value="UniProtKB-KW"/>
</dbReference>
<gene>
    <name evidence="4" type="ORF">M427DRAFT_365954</name>
</gene>
<evidence type="ECO:0000256" key="1">
    <source>
        <dbReference type="ARBA" id="ARBA00022741"/>
    </source>
</evidence>
<reference evidence="4 5" key="1">
    <citation type="journal article" date="2015" name="Genome Biol. Evol.">
        <title>Phylogenomic analyses indicate that early fungi evolved digesting cell walls of algal ancestors of land plants.</title>
        <authorList>
            <person name="Chang Y."/>
            <person name="Wang S."/>
            <person name="Sekimoto S."/>
            <person name="Aerts A.L."/>
            <person name="Choi C."/>
            <person name="Clum A."/>
            <person name="LaButti K.M."/>
            <person name="Lindquist E.A."/>
            <person name="Yee Ngan C."/>
            <person name="Ohm R.A."/>
            <person name="Salamov A.A."/>
            <person name="Grigoriev I.V."/>
            <person name="Spatafora J.W."/>
            <person name="Berbee M.L."/>
        </authorList>
    </citation>
    <scope>NUCLEOTIDE SEQUENCE [LARGE SCALE GENOMIC DNA]</scope>
    <source>
        <strain evidence="4 5">JEL478</strain>
    </source>
</reference>